<keyword evidence="3" id="KW-1185">Reference proteome</keyword>
<protein>
    <submittedName>
        <fullName evidence="2">Uncharacterized protein</fullName>
    </submittedName>
</protein>
<name>A0A2J7ZFU1_9CHLO</name>
<comment type="caution">
    <text evidence="2">The sequence shown here is derived from an EMBL/GenBank/DDBJ whole genome shotgun (WGS) entry which is preliminary data.</text>
</comment>
<organism evidence="2 3">
    <name type="scientific">Tetrabaena socialis</name>
    <dbReference type="NCBI Taxonomy" id="47790"/>
    <lineage>
        <taxon>Eukaryota</taxon>
        <taxon>Viridiplantae</taxon>
        <taxon>Chlorophyta</taxon>
        <taxon>core chlorophytes</taxon>
        <taxon>Chlorophyceae</taxon>
        <taxon>CS clade</taxon>
        <taxon>Chlamydomonadales</taxon>
        <taxon>Tetrabaenaceae</taxon>
        <taxon>Tetrabaena</taxon>
    </lineage>
</organism>
<evidence type="ECO:0000256" key="1">
    <source>
        <dbReference type="SAM" id="MobiDB-lite"/>
    </source>
</evidence>
<sequence>MSTKLVKQQIKALISEGPLGAGQSGAAKKGKEKFKEKRRQAALKKKVKALAAQAQAQRTAKLTAKKNLRYFKSTKGPSELNAELMGKLLASAKK</sequence>
<feature type="compositionally biased region" description="Basic residues" evidence="1">
    <location>
        <begin position="28"/>
        <end position="41"/>
    </location>
</feature>
<accession>A0A2J7ZFU1</accession>
<evidence type="ECO:0000313" key="2">
    <source>
        <dbReference type="EMBL" id="PNG99142.1"/>
    </source>
</evidence>
<feature type="region of interest" description="Disordered" evidence="1">
    <location>
        <begin position="18"/>
        <end position="41"/>
    </location>
</feature>
<dbReference type="AlphaFoldDB" id="A0A2J7ZFU1"/>
<dbReference type="Proteomes" id="UP000236333">
    <property type="component" value="Unassembled WGS sequence"/>
</dbReference>
<gene>
    <name evidence="2" type="ORF">TSOC_015086</name>
</gene>
<proteinExistence type="predicted"/>
<evidence type="ECO:0000313" key="3">
    <source>
        <dbReference type="Proteomes" id="UP000236333"/>
    </source>
</evidence>
<reference evidence="2 3" key="1">
    <citation type="journal article" date="2017" name="Mol. Biol. Evol.">
        <title>The 4-celled Tetrabaena socialis nuclear genome reveals the essential components for genetic control of cell number at the origin of multicellularity in the volvocine lineage.</title>
        <authorList>
            <person name="Featherston J."/>
            <person name="Arakaki Y."/>
            <person name="Hanschen E.R."/>
            <person name="Ferris P.J."/>
            <person name="Michod R.E."/>
            <person name="Olson B.J.S.C."/>
            <person name="Nozaki H."/>
            <person name="Durand P.M."/>
        </authorList>
    </citation>
    <scope>NUCLEOTIDE SEQUENCE [LARGE SCALE GENOMIC DNA]</scope>
    <source>
        <strain evidence="2 3">NIES-571</strain>
    </source>
</reference>
<dbReference type="EMBL" id="PGGS01003949">
    <property type="protein sequence ID" value="PNG99142.1"/>
    <property type="molecule type" value="Genomic_DNA"/>
</dbReference>